<gene>
    <name evidence="1" type="ORF">M9Y10_007801</name>
</gene>
<proteinExistence type="predicted"/>
<dbReference type="InterPro" id="IPR027417">
    <property type="entry name" value="P-loop_NTPase"/>
</dbReference>
<keyword evidence="1" id="KW-0648">Protein biosynthesis</keyword>
<dbReference type="EMBL" id="JAPFFF010000013">
    <property type="protein sequence ID" value="KAK8872043.1"/>
    <property type="molecule type" value="Genomic_DNA"/>
</dbReference>
<dbReference type="Gene3D" id="3.40.50.300">
    <property type="entry name" value="P-loop containing nucleotide triphosphate hydrolases"/>
    <property type="match status" value="1"/>
</dbReference>
<dbReference type="Proteomes" id="UP001470230">
    <property type="component" value="Unassembled WGS sequence"/>
</dbReference>
<protein>
    <submittedName>
        <fullName evidence="1">Eukaryotic initiation factor 4A-II</fullName>
    </submittedName>
</protein>
<keyword evidence="2" id="KW-1185">Reference proteome</keyword>
<organism evidence="1 2">
    <name type="scientific">Tritrichomonas musculus</name>
    <dbReference type="NCBI Taxonomy" id="1915356"/>
    <lineage>
        <taxon>Eukaryota</taxon>
        <taxon>Metamonada</taxon>
        <taxon>Parabasalia</taxon>
        <taxon>Tritrichomonadida</taxon>
        <taxon>Tritrichomonadidae</taxon>
        <taxon>Tritrichomonas</taxon>
    </lineage>
</organism>
<sequence>MSNRFRYTPCQNNYTNNNIFEPNWEERIEEFDQFELKPKLLLAINPISLGRNVIAQSPNCTGRSLAFIIGILQQIKIEEKTT</sequence>
<accession>A0ABR2J2C0</accession>
<name>A0ABR2J2C0_9EUKA</name>
<dbReference type="SUPFAM" id="SSF52540">
    <property type="entry name" value="P-loop containing nucleoside triphosphate hydrolases"/>
    <property type="match status" value="1"/>
</dbReference>
<evidence type="ECO:0000313" key="2">
    <source>
        <dbReference type="Proteomes" id="UP001470230"/>
    </source>
</evidence>
<keyword evidence="1" id="KW-0396">Initiation factor</keyword>
<dbReference type="GO" id="GO:0003743">
    <property type="term" value="F:translation initiation factor activity"/>
    <property type="evidence" value="ECO:0007669"/>
    <property type="project" value="UniProtKB-KW"/>
</dbReference>
<evidence type="ECO:0000313" key="1">
    <source>
        <dbReference type="EMBL" id="KAK8872043.1"/>
    </source>
</evidence>
<reference evidence="1 2" key="1">
    <citation type="submission" date="2024-04" db="EMBL/GenBank/DDBJ databases">
        <title>Tritrichomonas musculus Genome.</title>
        <authorList>
            <person name="Alves-Ferreira E."/>
            <person name="Grigg M."/>
            <person name="Lorenzi H."/>
            <person name="Galac M."/>
        </authorList>
    </citation>
    <scope>NUCLEOTIDE SEQUENCE [LARGE SCALE GENOMIC DNA]</scope>
    <source>
        <strain evidence="1 2">EAF2021</strain>
    </source>
</reference>
<comment type="caution">
    <text evidence="1">The sequence shown here is derived from an EMBL/GenBank/DDBJ whole genome shotgun (WGS) entry which is preliminary data.</text>
</comment>